<keyword evidence="2" id="KW-1185">Reference proteome</keyword>
<reference evidence="1 2" key="1">
    <citation type="journal article" date="2014" name="Genome Announc.">
        <title>Complete Genome Sequence of Mycoplasma ovis Strain Michigan, a Hemoplasma of Sheep with Two Distinct 16S rRNA Genes.</title>
        <authorList>
            <person name="Deshuillers P.L."/>
            <person name="Santos A.P."/>
            <person name="do Nascimento N.C."/>
            <person name="Hampel J.A."/>
            <person name="Bergin I.L."/>
            <person name="Dyson M.C."/>
            <person name="Messick J.B."/>
        </authorList>
    </citation>
    <scope>NUCLEOTIDE SEQUENCE [LARGE SCALE GENOMIC DNA]</scope>
    <source>
        <strain evidence="1 2">Michigan</strain>
    </source>
</reference>
<evidence type="ECO:0000313" key="1">
    <source>
        <dbReference type="EMBL" id="AHC40291.1"/>
    </source>
</evidence>
<accession>A0ABM5P1T8</accession>
<sequence length="29" mass="3191">MREGTIAPLIPTKLIPAKTNLRCLILAKD</sequence>
<proteinExistence type="predicted"/>
<dbReference type="Proteomes" id="UP000018745">
    <property type="component" value="Chromosome"/>
</dbReference>
<gene>
    <name evidence="1" type="ORF">OVS_02145</name>
</gene>
<dbReference type="EMBL" id="CP006935">
    <property type="protein sequence ID" value="AHC40291.1"/>
    <property type="molecule type" value="Genomic_DNA"/>
</dbReference>
<name>A0ABM5P1T8_9MOLU</name>
<organism evidence="1 2">
    <name type="scientific">Mycoplasma ovis str. Michigan</name>
    <dbReference type="NCBI Taxonomy" id="1415773"/>
    <lineage>
        <taxon>Bacteria</taxon>
        <taxon>Bacillati</taxon>
        <taxon>Mycoplasmatota</taxon>
        <taxon>Mollicutes</taxon>
        <taxon>Mycoplasmataceae</taxon>
        <taxon>Mycoplasma</taxon>
    </lineage>
</organism>
<evidence type="ECO:0000313" key="2">
    <source>
        <dbReference type="Proteomes" id="UP000018745"/>
    </source>
</evidence>
<protein>
    <submittedName>
        <fullName evidence="1">Uncharacterized protein</fullName>
    </submittedName>
</protein>